<dbReference type="PANTHER" id="PTHR42926">
    <property type="match status" value="1"/>
</dbReference>
<evidence type="ECO:0000256" key="3">
    <source>
        <dbReference type="ARBA" id="ARBA00022679"/>
    </source>
</evidence>
<evidence type="ECO:0000256" key="4">
    <source>
        <dbReference type="ARBA" id="ARBA00022737"/>
    </source>
</evidence>
<dbReference type="InterPro" id="IPR003593">
    <property type="entry name" value="AAA+_ATPase"/>
</dbReference>
<protein>
    <recommendedName>
        <fullName evidence="1">non-specific serine/threonine protein kinase</fullName>
        <ecNumber evidence="1">2.7.11.1</ecNumber>
    </recommendedName>
</protein>
<evidence type="ECO:0000256" key="6">
    <source>
        <dbReference type="ARBA" id="ARBA00022801"/>
    </source>
</evidence>
<dbReference type="Gene3D" id="3.40.50.300">
    <property type="entry name" value="P-loop containing nucleotide triphosphate hydrolases"/>
    <property type="match status" value="2"/>
</dbReference>
<dbReference type="SUPFAM" id="SSF52540">
    <property type="entry name" value="P-loop containing nucleoside triphosphate hydrolases"/>
    <property type="match status" value="2"/>
</dbReference>
<sequence length="470" mass="50215">MNDDANLPPRLDRVSTGIPGLDAVTGGGFLRSGVYILQGAPGAGKTILANQVVHRHAAAGGHVVYVTMLAESHGRLLQHMEPFSFFDLASLPDKVYYVSAFDALRTGGLKAVVELLRNEMRSREAGIVVLDGLVMAASAAESEEELKLFVSDIQAHSTLTGSTTLLLTSEHADRPVSAEQTMVDGILLLRERAFGPRRERNIEVVKFRGSSTLRGNHAFQIGPDGITVYPRLETARREHAGDAVLPVGVSTGVAGLDAMFDIGGYGQGSITAVTGPSGAGKTALALQFVSRATPEDKAVYFSFYESPPLLLRVMELLGVAAPDPAAIDFRWQPFGETVLDRMASELLEAVQSSRASRVVIDGVGGFLAAPAYAERNGPFVAALANELRRLGATTIVTLEESEATGTRIVDTPTLSALADTTLQLSVRTEGSTRRFATIRKSRVSRCDLRVRELVLTPAGIEVRQEDPVAP</sequence>
<organism evidence="8 9">
    <name type="scientific">Ramlibacter cellulosilyticus</name>
    <dbReference type="NCBI Taxonomy" id="2764187"/>
    <lineage>
        <taxon>Bacteria</taxon>
        <taxon>Pseudomonadati</taxon>
        <taxon>Pseudomonadota</taxon>
        <taxon>Betaproteobacteria</taxon>
        <taxon>Burkholderiales</taxon>
        <taxon>Comamonadaceae</taxon>
        <taxon>Ramlibacter</taxon>
    </lineage>
</organism>
<keyword evidence="2" id="KW-0597">Phosphoprotein</keyword>
<dbReference type="InterPro" id="IPR014774">
    <property type="entry name" value="KaiC-like_dom"/>
</dbReference>
<dbReference type="InterPro" id="IPR010624">
    <property type="entry name" value="KaiC_dom"/>
</dbReference>
<dbReference type="GO" id="GO:0016787">
    <property type="term" value="F:hydrolase activity"/>
    <property type="evidence" value="ECO:0007669"/>
    <property type="project" value="UniProtKB-KW"/>
</dbReference>
<proteinExistence type="predicted"/>
<evidence type="ECO:0000313" key="9">
    <source>
        <dbReference type="Proteomes" id="UP000608513"/>
    </source>
</evidence>
<dbReference type="InterPro" id="IPR051347">
    <property type="entry name" value="Circadian_clock_KaiC-rel"/>
</dbReference>
<accession>A0A923MMB8</accession>
<dbReference type="GO" id="GO:0005524">
    <property type="term" value="F:ATP binding"/>
    <property type="evidence" value="ECO:0007669"/>
    <property type="project" value="InterPro"/>
</dbReference>
<keyword evidence="9" id="KW-1185">Reference proteome</keyword>
<keyword evidence="6" id="KW-0378">Hydrolase</keyword>
<keyword evidence="5" id="KW-0418">Kinase</keyword>
<name>A0A923MMB8_9BURK</name>
<evidence type="ECO:0000256" key="5">
    <source>
        <dbReference type="ARBA" id="ARBA00022777"/>
    </source>
</evidence>
<gene>
    <name evidence="8" type="ORF">H8N03_00510</name>
</gene>
<comment type="caution">
    <text evidence="8">The sequence shown here is derived from an EMBL/GenBank/DDBJ whole genome shotgun (WGS) entry which is preliminary data.</text>
</comment>
<dbReference type="PIRSF" id="PIRSF039117">
    <property type="entry name" value="KaiC"/>
    <property type="match status" value="1"/>
</dbReference>
<dbReference type="GO" id="GO:0004674">
    <property type="term" value="F:protein serine/threonine kinase activity"/>
    <property type="evidence" value="ECO:0007669"/>
    <property type="project" value="UniProtKB-EC"/>
</dbReference>
<keyword evidence="4" id="KW-0677">Repeat</keyword>
<dbReference type="PROSITE" id="PS51146">
    <property type="entry name" value="KAIC"/>
    <property type="match status" value="1"/>
</dbReference>
<dbReference type="AlphaFoldDB" id="A0A923MMB8"/>
<reference evidence="8" key="1">
    <citation type="submission" date="2020-08" db="EMBL/GenBank/DDBJ databases">
        <title>Ramlibacter sp. USB13 16S ribosomal RNA gene genome sequencing and assembly.</title>
        <authorList>
            <person name="Kang M."/>
        </authorList>
    </citation>
    <scope>NUCLEOTIDE SEQUENCE</scope>
    <source>
        <strain evidence="8">USB13</strain>
    </source>
</reference>
<dbReference type="InterPro" id="IPR030665">
    <property type="entry name" value="KaiC"/>
</dbReference>
<dbReference type="SMART" id="SM00382">
    <property type="entry name" value="AAA"/>
    <property type="match status" value="2"/>
</dbReference>
<evidence type="ECO:0000259" key="7">
    <source>
        <dbReference type="PROSITE" id="PS51146"/>
    </source>
</evidence>
<dbReference type="InterPro" id="IPR027417">
    <property type="entry name" value="P-loop_NTPase"/>
</dbReference>
<dbReference type="PANTHER" id="PTHR42926:SF1">
    <property type="entry name" value="CIRCADIAN CLOCK OSCILLATOR PROTEIN KAIC 1"/>
    <property type="match status" value="1"/>
</dbReference>
<dbReference type="EMBL" id="JACORT010000001">
    <property type="protein sequence ID" value="MBC5781401.1"/>
    <property type="molecule type" value="Genomic_DNA"/>
</dbReference>
<dbReference type="Proteomes" id="UP000608513">
    <property type="component" value="Unassembled WGS sequence"/>
</dbReference>
<keyword evidence="3" id="KW-0808">Transferase</keyword>
<evidence type="ECO:0000256" key="1">
    <source>
        <dbReference type="ARBA" id="ARBA00012513"/>
    </source>
</evidence>
<dbReference type="RefSeq" id="WP_187074165.1">
    <property type="nucleotide sequence ID" value="NZ_JACORT010000001.1"/>
</dbReference>
<evidence type="ECO:0000313" key="8">
    <source>
        <dbReference type="EMBL" id="MBC5781401.1"/>
    </source>
</evidence>
<dbReference type="Pfam" id="PF06745">
    <property type="entry name" value="ATPase"/>
    <property type="match status" value="2"/>
</dbReference>
<dbReference type="EC" id="2.7.11.1" evidence="1"/>
<evidence type="ECO:0000256" key="2">
    <source>
        <dbReference type="ARBA" id="ARBA00022553"/>
    </source>
</evidence>
<feature type="domain" description="KaiC" evidence="7">
    <location>
        <begin position="12"/>
        <end position="242"/>
    </location>
</feature>